<dbReference type="AlphaFoldDB" id="A0A0F9UYJ0"/>
<organism evidence="1">
    <name type="scientific">marine sediment metagenome</name>
    <dbReference type="NCBI Taxonomy" id="412755"/>
    <lineage>
        <taxon>unclassified sequences</taxon>
        <taxon>metagenomes</taxon>
        <taxon>ecological metagenomes</taxon>
    </lineage>
</organism>
<name>A0A0F9UYJ0_9ZZZZ</name>
<comment type="caution">
    <text evidence="1">The sequence shown here is derived from an EMBL/GenBank/DDBJ whole genome shotgun (WGS) entry which is preliminary data.</text>
</comment>
<protein>
    <submittedName>
        <fullName evidence="1">Uncharacterized protein</fullName>
    </submittedName>
</protein>
<evidence type="ECO:0000313" key="1">
    <source>
        <dbReference type="EMBL" id="KKN58698.1"/>
    </source>
</evidence>
<sequence length="646" mass="69120">MSLLRNDDVLWYHSLDSNTEYTKSYDWTRSAKGIFDTGVIVSGFTQSDSTIASITGSKTGGGYNDLEGYDHFTVAFWSSGLYGGTVRDDSVYIGFSADAVSLRNGLRFRTIESTGFEYIALEKRAVSGPSKLIPLVPSNEGWHLTVVDFSLQGSTWRHLVSIDGSGWQNIGSGHNADLPNGDSKCSLILNLESVAAGSEAIIDEAIVWAGHDVFTDEELSNLYELVNTYNNPMSAYGSIFGTPINSGVDYFIHGYIQTSGDISLYIPSQKETDSVDLSIDGHVQTSGDIDLYISGTPTIASSSVDMYTLAPSPSNSGIDLYITGPLSESGNIDNFIQGHQTPSSNVDQHIHGYLPFSGNIDLYVSGIPAISSSINLYTVGPLPSSGDIDDFIWGHLPSSGDSSLFIKGLFPTIDAFVSVVSNNPSNNIDLFTHGVPSGESTTFYVNNSISLFINDSGDDTTVDSNWSSFVKVDDAIAVDESSVWPSFVKGGNVTNDNIAMYINSHASGEAPHGILTTNSGNLFVEGQSLQGGDEGLLDNGYSVANLETSSFAKVHLGLNDTINMYISGAIIAVPPSASSDLFIFGISGVQFDSFTSYIFGLANINNEVDLFVFGIQDIGSGNAPLYIEVTDIGSLNQIIDLYSHGF</sequence>
<reference evidence="1" key="1">
    <citation type="journal article" date="2015" name="Nature">
        <title>Complex archaea that bridge the gap between prokaryotes and eukaryotes.</title>
        <authorList>
            <person name="Spang A."/>
            <person name="Saw J.H."/>
            <person name="Jorgensen S.L."/>
            <person name="Zaremba-Niedzwiedzka K."/>
            <person name="Martijn J."/>
            <person name="Lind A.E."/>
            <person name="van Eijk R."/>
            <person name="Schleper C."/>
            <person name="Guy L."/>
            <person name="Ettema T.J."/>
        </authorList>
    </citation>
    <scope>NUCLEOTIDE SEQUENCE</scope>
</reference>
<proteinExistence type="predicted"/>
<dbReference type="EMBL" id="LAZR01000750">
    <property type="protein sequence ID" value="KKN58698.1"/>
    <property type="molecule type" value="Genomic_DNA"/>
</dbReference>
<accession>A0A0F9UYJ0</accession>
<gene>
    <name evidence="1" type="ORF">LCGC14_0549340</name>
</gene>